<dbReference type="Gene3D" id="1.10.260.40">
    <property type="entry name" value="lambda repressor-like DNA-binding domains"/>
    <property type="match status" value="1"/>
</dbReference>
<dbReference type="Pfam" id="PF13560">
    <property type="entry name" value="HTH_31"/>
    <property type="match status" value="1"/>
</dbReference>
<dbReference type="GO" id="GO:0003677">
    <property type="term" value="F:DNA binding"/>
    <property type="evidence" value="ECO:0007669"/>
    <property type="project" value="InterPro"/>
</dbReference>
<dbReference type="OrthoDB" id="4966777at2"/>
<feature type="domain" description="HTH cro/C1-type" evidence="1">
    <location>
        <begin position="20"/>
        <end position="74"/>
    </location>
</feature>
<reference evidence="2 3" key="1">
    <citation type="submission" date="2019-06" db="EMBL/GenBank/DDBJ databases">
        <title>Sequencing the genomes of 1000 actinobacteria strains.</title>
        <authorList>
            <person name="Klenk H.-P."/>
        </authorList>
    </citation>
    <scope>NUCLEOTIDE SEQUENCE [LARGE SCALE GENOMIC DNA]</scope>
    <source>
        <strain evidence="2 3">DSM 45015</strain>
    </source>
</reference>
<dbReference type="InterPro" id="IPR043917">
    <property type="entry name" value="DUF5753"/>
</dbReference>
<dbReference type="InterPro" id="IPR001387">
    <property type="entry name" value="Cro/C1-type_HTH"/>
</dbReference>
<evidence type="ECO:0000259" key="1">
    <source>
        <dbReference type="PROSITE" id="PS50943"/>
    </source>
</evidence>
<comment type="caution">
    <text evidence="2">The sequence shown here is derived from an EMBL/GenBank/DDBJ whole genome shotgun (WGS) entry which is preliminary data.</text>
</comment>
<sequence>MPDSASVQQQAARARLARVLRTLRLDSGRSGEQLASALGWSQSKVSKIERERTRPSGSDAEVWLQACEADAATRAEVVELVEAALVDARHWRAAHHEGLARRQREVGYAEERASRICSFQPDLVPGLLQTADYAREVLTLADISGQRDIAAAVAERLRRQEVLYRETTRFEFVLTEAALLWHAEDSRLLLPQLDRVLSVGTLPNVGVRVFPLGVPFGHAQLHGFLLYEEETEPWVLVETYTRELILTDADELATYRSIHQSLTEYALPEDESREFLHTLRRRVGSQG</sequence>
<dbReference type="RefSeq" id="WP_141923745.1">
    <property type="nucleotide sequence ID" value="NZ_VFQC01000001.1"/>
</dbReference>
<accession>A0A543NK73</accession>
<dbReference type="EMBL" id="VFQC01000001">
    <property type="protein sequence ID" value="TQN32217.1"/>
    <property type="molecule type" value="Genomic_DNA"/>
</dbReference>
<dbReference type="SMART" id="SM00530">
    <property type="entry name" value="HTH_XRE"/>
    <property type="match status" value="1"/>
</dbReference>
<dbReference type="Pfam" id="PF19054">
    <property type="entry name" value="DUF5753"/>
    <property type="match status" value="1"/>
</dbReference>
<evidence type="ECO:0000313" key="2">
    <source>
        <dbReference type="EMBL" id="TQN32217.1"/>
    </source>
</evidence>
<dbReference type="InterPro" id="IPR010982">
    <property type="entry name" value="Lambda_DNA-bd_dom_sf"/>
</dbReference>
<dbReference type="Proteomes" id="UP000317422">
    <property type="component" value="Unassembled WGS sequence"/>
</dbReference>
<dbReference type="PROSITE" id="PS50943">
    <property type="entry name" value="HTH_CROC1"/>
    <property type="match status" value="1"/>
</dbReference>
<name>A0A543NK73_9ACTN</name>
<keyword evidence="3" id="KW-1185">Reference proteome</keyword>
<proteinExistence type="predicted"/>
<evidence type="ECO:0000313" key="3">
    <source>
        <dbReference type="Proteomes" id="UP000317422"/>
    </source>
</evidence>
<gene>
    <name evidence="2" type="ORF">FHX37_2167</name>
</gene>
<protein>
    <submittedName>
        <fullName evidence="2">Helix-turn-helix protein</fullName>
    </submittedName>
</protein>
<dbReference type="SUPFAM" id="SSF47413">
    <property type="entry name" value="lambda repressor-like DNA-binding domains"/>
    <property type="match status" value="1"/>
</dbReference>
<dbReference type="CDD" id="cd00093">
    <property type="entry name" value="HTH_XRE"/>
    <property type="match status" value="1"/>
</dbReference>
<dbReference type="AlphaFoldDB" id="A0A543NK73"/>
<organism evidence="2 3">
    <name type="scientific">Haloactinospora alba</name>
    <dbReference type="NCBI Taxonomy" id="405555"/>
    <lineage>
        <taxon>Bacteria</taxon>
        <taxon>Bacillati</taxon>
        <taxon>Actinomycetota</taxon>
        <taxon>Actinomycetes</taxon>
        <taxon>Streptosporangiales</taxon>
        <taxon>Nocardiopsidaceae</taxon>
        <taxon>Haloactinospora</taxon>
    </lineage>
</organism>